<keyword evidence="7" id="KW-0325">Glycoprotein</keyword>
<dbReference type="CDD" id="cd23567">
    <property type="entry name" value="TFP_LU_ECD_LYPD6_like"/>
    <property type="match status" value="1"/>
</dbReference>
<dbReference type="GO" id="GO:0005886">
    <property type="term" value="C:plasma membrane"/>
    <property type="evidence" value="ECO:0007669"/>
    <property type="project" value="UniProtKB-SubCell"/>
</dbReference>
<proteinExistence type="predicted"/>
<dbReference type="Pfam" id="PF16975">
    <property type="entry name" value="UPAR_LY6_2"/>
    <property type="match status" value="1"/>
</dbReference>
<evidence type="ECO:0000313" key="10">
    <source>
        <dbReference type="RefSeq" id="XP_035688190.1"/>
    </source>
</evidence>
<name>A0A9J7N2W6_BRAFL</name>
<evidence type="ECO:0000256" key="5">
    <source>
        <dbReference type="ARBA" id="ARBA00023136"/>
    </source>
</evidence>
<reference evidence="9" key="1">
    <citation type="journal article" date="2020" name="Nat. Ecol. Evol.">
        <title>Deeply conserved synteny resolves early events in vertebrate evolution.</title>
        <authorList>
            <person name="Simakov O."/>
            <person name="Marletaz F."/>
            <person name="Yue J.X."/>
            <person name="O'Connell B."/>
            <person name="Jenkins J."/>
            <person name="Brandt A."/>
            <person name="Calef R."/>
            <person name="Tung C.H."/>
            <person name="Huang T.K."/>
            <person name="Schmutz J."/>
            <person name="Satoh N."/>
            <person name="Yu J.K."/>
            <person name="Putnam N.H."/>
            <person name="Green R.E."/>
            <person name="Rokhsar D.S."/>
        </authorList>
    </citation>
    <scope>NUCLEOTIDE SEQUENCE [LARGE SCALE GENOMIC DNA]</scope>
    <source>
        <strain evidence="9">S238N-H82</strain>
    </source>
</reference>
<dbReference type="GeneID" id="118423964"/>
<dbReference type="AlphaFoldDB" id="A0A9J7N2W6"/>
<evidence type="ECO:0000256" key="6">
    <source>
        <dbReference type="ARBA" id="ARBA00023157"/>
    </source>
</evidence>
<dbReference type="OrthoDB" id="6149028at2759"/>
<evidence type="ECO:0000256" key="4">
    <source>
        <dbReference type="ARBA" id="ARBA00022729"/>
    </source>
</evidence>
<dbReference type="Proteomes" id="UP000001554">
    <property type="component" value="Chromosome 10"/>
</dbReference>
<accession>A0A9J7N2W6</accession>
<evidence type="ECO:0000256" key="8">
    <source>
        <dbReference type="ARBA" id="ARBA00023288"/>
    </source>
</evidence>
<dbReference type="OMA" id="KGMEWIV"/>
<keyword evidence="9" id="KW-1185">Reference proteome</keyword>
<keyword evidence="4" id="KW-0732">Signal</keyword>
<dbReference type="GO" id="GO:0098552">
    <property type="term" value="C:side of membrane"/>
    <property type="evidence" value="ECO:0007669"/>
    <property type="project" value="UniProtKB-KW"/>
</dbReference>
<keyword evidence="5" id="KW-0472">Membrane</keyword>
<dbReference type="PANTHER" id="PTHR31171">
    <property type="entry name" value="LY6/PLAUR DOMAIN-CONTAINING PROTEIN 6"/>
    <property type="match status" value="1"/>
</dbReference>
<keyword evidence="8" id="KW-0449">Lipoprotein</keyword>
<comment type="subcellular location">
    <subcellularLocation>
        <location evidence="1">Cell membrane</location>
        <topology evidence="1">Lipid-anchor</topology>
        <topology evidence="1">GPI-anchor</topology>
    </subcellularLocation>
</comment>
<dbReference type="InterPro" id="IPR045860">
    <property type="entry name" value="Snake_toxin-like_sf"/>
</dbReference>
<evidence type="ECO:0000256" key="1">
    <source>
        <dbReference type="ARBA" id="ARBA00004609"/>
    </source>
</evidence>
<dbReference type="GO" id="GO:0030548">
    <property type="term" value="F:acetylcholine receptor regulator activity"/>
    <property type="evidence" value="ECO:0000318"/>
    <property type="project" value="GO_Central"/>
</dbReference>
<evidence type="ECO:0000256" key="2">
    <source>
        <dbReference type="ARBA" id="ARBA00022475"/>
    </source>
</evidence>
<dbReference type="SUPFAM" id="SSF57302">
    <property type="entry name" value="Snake toxin-like"/>
    <property type="match status" value="1"/>
</dbReference>
<dbReference type="RefSeq" id="XP_035688190.1">
    <property type="nucleotide sequence ID" value="XM_035832297.1"/>
</dbReference>
<reference evidence="10" key="2">
    <citation type="submission" date="2025-08" db="UniProtKB">
        <authorList>
            <consortium name="RefSeq"/>
        </authorList>
    </citation>
    <scope>IDENTIFICATION</scope>
    <source>
        <strain evidence="10">S238N-H82</strain>
        <tissue evidence="10">Testes</tissue>
    </source>
</reference>
<evidence type="ECO:0000256" key="3">
    <source>
        <dbReference type="ARBA" id="ARBA00022622"/>
    </source>
</evidence>
<sequence>MCKKVDGGHKKEGTSVTMLPSWMLPHIGQDIWTVFCVESRVERTGRLFLLIFLLLMDLVKGMEWIVPTYPVTTPYVNSMKCWTCVDGAENNYHCNRWAPDVWCPQGTKYCYTFHRMRGNESSLVVKKCATEGQCTVTSVGCRDFGATNTIRECISCCEGNVCNPEVPRNASDAIFATITPLNSAKRIQPFLSTVLACLLVFYHYRLYS</sequence>
<dbReference type="PANTHER" id="PTHR31171:SF0">
    <property type="entry name" value="LY6_PLAUR DOMAIN-CONTAINING PROTEIN 6"/>
    <property type="match status" value="1"/>
</dbReference>
<keyword evidence="2" id="KW-1003">Cell membrane</keyword>
<keyword evidence="6" id="KW-1015">Disulfide bond</keyword>
<dbReference type="Gene3D" id="2.10.60.10">
    <property type="entry name" value="CD59"/>
    <property type="match status" value="1"/>
</dbReference>
<protein>
    <submittedName>
        <fullName evidence="10">Ly6/PLAUR domain-containing protein 6-like</fullName>
    </submittedName>
</protein>
<gene>
    <name evidence="10" type="primary">LOC118423964</name>
</gene>
<evidence type="ECO:0000313" key="9">
    <source>
        <dbReference type="Proteomes" id="UP000001554"/>
    </source>
</evidence>
<dbReference type="KEGG" id="bfo:118423964"/>
<dbReference type="InterPro" id="IPR039457">
    <property type="entry name" value="LYPD6-like"/>
</dbReference>
<organism evidence="9 10">
    <name type="scientific">Branchiostoma floridae</name>
    <name type="common">Florida lancelet</name>
    <name type="synonym">Amphioxus</name>
    <dbReference type="NCBI Taxonomy" id="7739"/>
    <lineage>
        <taxon>Eukaryota</taxon>
        <taxon>Metazoa</taxon>
        <taxon>Chordata</taxon>
        <taxon>Cephalochordata</taxon>
        <taxon>Leptocardii</taxon>
        <taxon>Amphioxiformes</taxon>
        <taxon>Branchiostomatidae</taxon>
        <taxon>Branchiostoma</taxon>
    </lineage>
</organism>
<evidence type="ECO:0000256" key="7">
    <source>
        <dbReference type="ARBA" id="ARBA00023180"/>
    </source>
</evidence>
<keyword evidence="3" id="KW-0336">GPI-anchor</keyword>